<protein>
    <submittedName>
        <fullName evidence="1">Tail sheath protein</fullName>
    </submittedName>
</protein>
<accession>A0A291I9F8</accession>
<evidence type="ECO:0000313" key="1">
    <source>
        <dbReference type="EMBL" id="ATG86325.1"/>
    </source>
</evidence>
<dbReference type="Pfam" id="PF26461">
    <property type="entry name" value="Phi812_tail_tube"/>
    <property type="match status" value="1"/>
</dbReference>
<organism evidence="1 2">
    <name type="scientific">Lactobacillus phage LpeD</name>
    <dbReference type="NCBI Taxonomy" id="2041210"/>
    <lineage>
        <taxon>Viruses</taxon>
        <taxon>Duplodnaviria</taxon>
        <taxon>Heunggongvirae</taxon>
        <taxon>Uroviricota</taxon>
        <taxon>Caudoviricetes</taxon>
        <taxon>Herelleviridae</taxon>
        <taxon>Elpedvirus</taxon>
        <taxon>Elpedvirus LpeD</taxon>
    </lineage>
</organism>
<dbReference type="EMBL" id="MF787246">
    <property type="protein sequence ID" value="ATG86325.1"/>
    <property type="molecule type" value="Genomic_DNA"/>
</dbReference>
<reference evidence="1 2" key="1">
    <citation type="submission" date="2017-08" db="EMBL/GenBank/DDBJ databases">
        <title>Isolation and Characterization of phages of Lactobacillus pentosus and plantarum.</title>
        <authorList>
            <person name="Qi R."/>
            <person name="Yu M."/>
            <person name="Qiao X."/>
            <person name="Li Y."/>
        </authorList>
    </citation>
    <scope>NUCLEOTIDE SEQUENCE [LARGE SCALE GENOMIC DNA]</scope>
</reference>
<dbReference type="InterPro" id="IPR058640">
    <property type="entry name" value="Phi812_tail_tube"/>
</dbReference>
<dbReference type="Proteomes" id="UP000229296">
    <property type="component" value="Segment"/>
</dbReference>
<name>A0A291I9F8_9CAUD</name>
<proteinExistence type="predicted"/>
<sequence>MATLAKQSVETGNRIYIMIKNEVIGRAQSLTGDRSFGTEGVYELGSIMPHEHVFLKYTGTVTLERYRLRTGNMSDKKIAALGEDVLKIDIMDINVKDNQTGSLIICYRGCSINTYSETYRANDITGESGQFYYLTSSNLSNGGYSTSQFNTASGIS</sequence>
<gene>
    <name evidence="1" type="ORF">LpeD_16</name>
</gene>
<keyword evidence="2" id="KW-1185">Reference proteome</keyword>
<evidence type="ECO:0000313" key="2">
    <source>
        <dbReference type="Proteomes" id="UP000229296"/>
    </source>
</evidence>